<dbReference type="GO" id="GO:0016020">
    <property type="term" value="C:membrane"/>
    <property type="evidence" value="ECO:0007669"/>
    <property type="project" value="UniProtKB-SubCell"/>
</dbReference>
<feature type="compositionally biased region" description="Low complexity" evidence="6">
    <location>
        <begin position="178"/>
        <end position="197"/>
    </location>
</feature>
<dbReference type="AlphaFoldDB" id="A0AAN6GSJ3"/>
<dbReference type="InterPro" id="IPR000612">
    <property type="entry name" value="PMP3"/>
</dbReference>
<sequence>MTSFVRNGVPKDEHGRLDLKPKKHHGWTGFIMFLGFLLPPLAVAARFGIGTDFFINVILTICGYFPGHGHNFFIQNIRNNDNKKRTPRWASKLGLVDDSEIKRIQRNRQWAGRYNERSANRVFYDDQGNAFTEQDPRAARPKRQRPGAERYLGNPDDDLPGGSGGRSRKKSGKGGANGSSSSISRISSRSSVTNNSIPLDPRDPYAAERKAAERGDSRSRSNGKARESSRSRPAAGARLGDEFLNPTDPDDDLTNGALDPRDPYAAERQAYGGGSSRSRNGRGNDFLNDDTSDHYGAPSGRDPYAAEREGFGEAPKKKSWFKKDRKQADAQSDFINPPGSRY</sequence>
<keyword evidence="9" id="KW-1185">Reference proteome</keyword>
<dbReference type="EMBL" id="JAPDMZ010000037">
    <property type="protein sequence ID" value="KAK0554522.1"/>
    <property type="molecule type" value="Genomic_DNA"/>
</dbReference>
<keyword evidence="5 7" id="KW-0472">Membrane</keyword>
<evidence type="ECO:0000313" key="8">
    <source>
        <dbReference type="EMBL" id="KAK0554522.1"/>
    </source>
</evidence>
<comment type="caution">
    <text evidence="8">The sequence shown here is derived from an EMBL/GenBank/DDBJ whole genome shotgun (WGS) entry which is preliminary data.</text>
</comment>
<evidence type="ECO:0000256" key="2">
    <source>
        <dbReference type="ARBA" id="ARBA00009530"/>
    </source>
</evidence>
<evidence type="ECO:0000256" key="3">
    <source>
        <dbReference type="ARBA" id="ARBA00022692"/>
    </source>
</evidence>
<feature type="compositionally biased region" description="Basic and acidic residues" evidence="6">
    <location>
        <begin position="304"/>
        <end position="316"/>
    </location>
</feature>
<dbReference type="PANTHER" id="PTHR21659:SF85">
    <property type="entry name" value="EXPRESSED PROTEIN"/>
    <property type="match status" value="1"/>
</dbReference>
<keyword evidence="3 7" id="KW-0812">Transmembrane</keyword>
<dbReference type="Proteomes" id="UP001176517">
    <property type="component" value="Unassembled WGS sequence"/>
</dbReference>
<reference evidence="8" key="1">
    <citation type="journal article" date="2023" name="PhytoFront">
        <title>Draft Genome Resources of Seven Strains of Tilletia horrida, Causal Agent of Kernel Smut of Rice.</title>
        <authorList>
            <person name="Khanal S."/>
            <person name="Antony Babu S."/>
            <person name="Zhou X.G."/>
        </authorList>
    </citation>
    <scope>NUCLEOTIDE SEQUENCE</scope>
    <source>
        <strain evidence="8">TX6</strain>
    </source>
</reference>
<accession>A0AAN6GSJ3</accession>
<comment type="similarity">
    <text evidence="2">Belongs to the UPF0057 (PMP3) family.</text>
</comment>
<evidence type="ECO:0000256" key="5">
    <source>
        <dbReference type="ARBA" id="ARBA00023136"/>
    </source>
</evidence>
<evidence type="ECO:0000256" key="1">
    <source>
        <dbReference type="ARBA" id="ARBA00004370"/>
    </source>
</evidence>
<dbReference type="Pfam" id="PF01679">
    <property type="entry name" value="Pmp3"/>
    <property type="match status" value="1"/>
</dbReference>
<evidence type="ECO:0000256" key="4">
    <source>
        <dbReference type="ARBA" id="ARBA00022989"/>
    </source>
</evidence>
<evidence type="ECO:0000256" key="7">
    <source>
        <dbReference type="SAM" id="Phobius"/>
    </source>
</evidence>
<gene>
    <name evidence="8" type="ORF">OC846_002094</name>
</gene>
<feature type="region of interest" description="Disordered" evidence="6">
    <location>
        <begin position="125"/>
        <end position="342"/>
    </location>
</feature>
<name>A0AAN6GSJ3_9BASI</name>
<keyword evidence="4 7" id="KW-1133">Transmembrane helix</keyword>
<feature type="transmembrane region" description="Helical" evidence="7">
    <location>
        <begin position="53"/>
        <end position="74"/>
    </location>
</feature>
<evidence type="ECO:0000313" key="9">
    <source>
        <dbReference type="Proteomes" id="UP001176517"/>
    </source>
</evidence>
<proteinExistence type="inferred from homology"/>
<comment type="subcellular location">
    <subcellularLocation>
        <location evidence="1">Membrane</location>
    </subcellularLocation>
</comment>
<evidence type="ECO:0000256" key="6">
    <source>
        <dbReference type="SAM" id="MobiDB-lite"/>
    </source>
</evidence>
<protein>
    <submittedName>
        <fullName evidence="8">Uncharacterized protein</fullName>
    </submittedName>
</protein>
<feature type="transmembrane region" description="Helical" evidence="7">
    <location>
        <begin position="26"/>
        <end position="47"/>
    </location>
</feature>
<organism evidence="8 9">
    <name type="scientific">Tilletia horrida</name>
    <dbReference type="NCBI Taxonomy" id="155126"/>
    <lineage>
        <taxon>Eukaryota</taxon>
        <taxon>Fungi</taxon>
        <taxon>Dikarya</taxon>
        <taxon>Basidiomycota</taxon>
        <taxon>Ustilaginomycotina</taxon>
        <taxon>Exobasidiomycetes</taxon>
        <taxon>Tilletiales</taxon>
        <taxon>Tilletiaceae</taxon>
        <taxon>Tilletia</taxon>
    </lineage>
</organism>
<dbReference type="PANTHER" id="PTHR21659">
    <property type="entry name" value="HYDROPHOBIC PROTEIN RCI2 LOW TEMPERATURE AND SALT RESPONSIVE PROTEIN LTI6 -RELATED"/>
    <property type="match status" value="1"/>
</dbReference>
<feature type="compositionally biased region" description="Basic and acidic residues" evidence="6">
    <location>
        <begin position="200"/>
        <end position="230"/>
    </location>
</feature>